<dbReference type="EMBL" id="WIGM01002369">
    <property type="protein sequence ID" value="KAF6781224.1"/>
    <property type="molecule type" value="Genomic_DNA"/>
</dbReference>
<dbReference type="Proteomes" id="UP000639643">
    <property type="component" value="Unassembled WGS sequence"/>
</dbReference>
<accession>A0A8H6IL81</accession>
<evidence type="ECO:0000313" key="1">
    <source>
        <dbReference type="EMBL" id="KAF6781224.1"/>
    </source>
</evidence>
<protein>
    <submittedName>
        <fullName evidence="1">Uncharacterized protein</fullName>
    </submittedName>
</protein>
<organism evidence="1 2">
    <name type="scientific">Colletotrichum musicola</name>
    <dbReference type="NCBI Taxonomy" id="2175873"/>
    <lineage>
        <taxon>Eukaryota</taxon>
        <taxon>Fungi</taxon>
        <taxon>Dikarya</taxon>
        <taxon>Ascomycota</taxon>
        <taxon>Pezizomycotina</taxon>
        <taxon>Sordariomycetes</taxon>
        <taxon>Hypocreomycetidae</taxon>
        <taxon>Glomerellales</taxon>
        <taxon>Glomerellaceae</taxon>
        <taxon>Colletotrichum</taxon>
        <taxon>Colletotrichum orchidearum species complex</taxon>
    </lineage>
</organism>
<gene>
    <name evidence="1" type="ORF">CMUS01_16785</name>
</gene>
<dbReference type="AlphaFoldDB" id="A0A8H6IL81"/>
<name>A0A8H6IL81_9PEZI</name>
<sequence>MRAFSSSTRSTSTAKDRWNFYRQFQGPLARLDWDPYALENDLPEDEDDPRDERLAYSVHLAPAMLWCPRRQAALYSSRLYAVEEVTNHIRTLQFYIPNSLATVYSQYD</sequence>
<keyword evidence="2" id="KW-1185">Reference proteome</keyword>
<reference evidence="1" key="1">
    <citation type="journal article" date="2020" name="Phytopathology">
        <title>Genome Sequence Resources of Colletotrichum truncatum, C. plurivorum, C. musicola, and C. sojae: Four Species Pathogenic to Soybean (Glycine max).</title>
        <authorList>
            <person name="Rogerio F."/>
            <person name="Boufleur T.R."/>
            <person name="Ciampi-Guillardi M."/>
            <person name="Sukno S.A."/>
            <person name="Thon M.R."/>
            <person name="Massola Junior N.S."/>
            <person name="Baroncelli R."/>
        </authorList>
    </citation>
    <scope>NUCLEOTIDE SEQUENCE</scope>
    <source>
        <strain evidence="1">LFN0074</strain>
    </source>
</reference>
<evidence type="ECO:0000313" key="2">
    <source>
        <dbReference type="Proteomes" id="UP000639643"/>
    </source>
</evidence>
<comment type="caution">
    <text evidence="1">The sequence shown here is derived from an EMBL/GenBank/DDBJ whole genome shotgun (WGS) entry which is preliminary data.</text>
</comment>
<proteinExistence type="predicted"/>